<dbReference type="Proteomes" id="UP000319817">
    <property type="component" value="Chromosome"/>
</dbReference>
<feature type="domain" description="DAGKc" evidence="6">
    <location>
        <begin position="13"/>
        <end position="144"/>
    </location>
</feature>
<evidence type="ECO:0000256" key="1">
    <source>
        <dbReference type="ARBA" id="ARBA00022679"/>
    </source>
</evidence>
<evidence type="ECO:0000256" key="3">
    <source>
        <dbReference type="ARBA" id="ARBA00022777"/>
    </source>
</evidence>
<evidence type="ECO:0000313" key="8">
    <source>
        <dbReference type="Proteomes" id="UP000319817"/>
    </source>
</evidence>
<dbReference type="InterPro" id="IPR001206">
    <property type="entry name" value="Diacylglycerol_kinase_cat_dom"/>
</dbReference>
<evidence type="ECO:0000259" key="6">
    <source>
        <dbReference type="PROSITE" id="PS50146"/>
    </source>
</evidence>
<keyword evidence="3 7" id="KW-0418">Kinase</keyword>
<keyword evidence="2" id="KW-0547">Nucleotide-binding</keyword>
<dbReference type="EC" id="2.7.1.107" evidence="7"/>
<dbReference type="Pfam" id="PF19279">
    <property type="entry name" value="YegS_C"/>
    <property type="match status" value="1"/>
</dbReference>
<proteinExistence type="predicted"/>
<dbReference type="InterPro" id="IPR017438">
    <property type="entry name" value="ATP-NAD_kinase_N"/>
</dbReference>
<dbReference type="SUPFAM" id="SSF111331">
    <property type="entry name" value="NAD kinase/diacylglycerol kinase-like"/>
    <property type="match status" value="1"/>
</dbReference>
<dbReference type="GO" id="GO:0004143">
    <property type="term" value="F:ATP-dependent diacylglycerol kinase activity"/>
    <property type="evidence" value="ECO:0007669"/>
    <property type="project" value="UniProtKB-EC"/>
</dbReference>
<dbReference type="AlphaFoldDB" id="A0A517NQN8"/>
<dbReference type="PROSITE" id="PS50146">
    <property type="entry name" value="DAGK"/>
    <property type="match status" value="1"/>
</dbReference>
<dbReference type="InterPro" id="IPR016064">
    <property type="entry name" value="NAD/diacylglycerol_kinase_sf"/>
</dbReference>
<gene>
    <name evidence="7" type="primary">dagK</name>
    <name evidence="7" type="ORF">K239x_13760</name>
</gene>
<evidence type="ECO:0000313" key="7">
    <source>
        <dbReference type="EMBL" id="QDT09430.1"/>
    </source>
</evidence>
<name>A0A517NQN8_9BACT</name>
<keyword evidence="4" id="KW-0067">ATP-binding</keyword>
<feature type="region of interest" description="Disordered" evidence="5">
    <location>
        <begin position="204"/>
        <end position="227"/>
    </location>
</feature>
<keyword evidence="1 7" id="KW-0808">Transferase</keyword>
<organism evidence="7 8">
    <name type="scientific">Stieleria marina</name>
    <dbReference type="NCBI Taxonomy" id="1930275"/>
    <lineage>
        <taxon>Bacteria</taxon>
        <taxon>Pseudomonadati</taxon>
        <taxon>Planctomycetota</taxon>
        <taxon>Planctomycetia</taxon>
        <taxon>Pirellulales</taxon>
        <taxon>Pirellulaceae</taxon>
        <taxon>Stieleria</taxon>
    </lineage>
</organism>
<accession>A0A517NQN8</accession>
<dbReference type="GO" id="GO:0005886">
    <property type="term" value="C:plasma membrane"/>
    <property type="evidence" value="ECO:0007669"/>
    <property type="project" value="TreeGrafter"/>
</dbReference>
<evidence type="ECO:0000256" key="5">
    <source>
        <dbReference type="SAM" id="MobiDB-lite"/>
    </source>
</evidence>
<dbReference type="EMBL" id="CP036526">
    <property type="protein sequence ID" value="QDT09430.1"/>
    <property type="molecule type" value="Genomic_DNA"/>
</dbReference>
<reference evidence="7 8" key="1">
    <citation type="submission" date="2019-02" db="EMBL/GenBank/DDBJ databases">
        <title>Deep-cultivation of Planctomycetes and their phenomic and genomic characterization uncovers novel biology.</title>
        <authorList>
            <person name="Wiegand S."/>
            <person name="Jogler M."/>
            <person name="Boedeker C."/>
            <person name="Pinto D."/>
            <person name="Vollmers J."/>
            <person name="Rivas-Marin E."/>
            <person name="Kohn T."/>
            <person name="Peeters S.H."/>
            <person name="Heuer A."/>
            <person name="Rast P."/>
            <person name="Oberbeckmann S."/>
            <person name="Bunk B."/>
            <person name="Jeske O."/>
            <person name="Meyerdierks A."/>
            <person name="Storesund J.E."/>
            <person name="Kallscheuer N."/>
            <person name="Luecker S."/>
            <person name="Lage O.M."/>
            <person name="Pohl T."/>
            <person name="Merkel B.J."/>
            <person name="Hornburger P."/>
            <person name="Mueller R.-W."/>
            <person name="Bruemmer F."/>
            <person name="Labrenz M."/>
            <person name="Spormann A.M."/>
            <person name="Op den Camp H."/>
            <person name="Overmann J."/>
            <person name="Amann R."/>
            <person name="Jetten M.S.M."/>
            <person name="Mascher T."/>
            <person name="Medema M.H."/>
            <person name="Devos D.P."/>
            <person name="Kaster A.-K."/>
            <person name="Ovreas L."/>
            <person name="Rohde M."/>
            <person name="Galperin M.Y."/>
            <person name="Jogler C."/>
        </authorList>
    </citation>
    <scope>NUCLEOTIDE SEQUENCE [LARGE SCALE GENOMIC DNA]</scope>
    <source>
        <strain evidence="7 8">K23_9</strain>
    </source>
</reference>
<keyword evidence="8" id="KW-1185">Reference proteome</keyword>
<evidence type="ECO:0000256" key="4">
    <source>
        <dbReference type="ARBA" id="ARBA00022840"/>
    </source>
</evidence>
<dbReference type="InterPro" id="IPR045540">
    <property type="entry name" value="YegS/DAGK_C"/>
</dbReference>
<dbReference type="Pfam" id="PF00781">
    <property type="entry name" value="DAGK_cat"/>
    <property type="match status" value="1"/>
</dbReference>
<dbReference type="GO" id="GO:0005524">
    <property type="term" value="F:ATP binding"/>
    <property type="evidence" value="ECO:0007669"/>
    <property type="project" value="UniProtKB-KW"/>
</dbReference>
<dbReference type="PANTHER" id="PTHR12358:SF106">
    <property type="entry name" value="LIPID KINASE YEGS"/>
    <property type="match status" value="1"/>
</dbReference>
<evidence type="ECO:0000256" key="2">
    <source>
        <dbReference type="ARBA" id="ARBA00022741"/>
    </source>
</evidence>
<dbReference type="InterPro" id="IPR050187">
    <property type="entry name" value="Lipid_Phosphate_FormReg"/>
</dbReference>
<dbReference type="Gene3D" id="2.60.200.40">
    <property type="match status" value="1"/>
</dbReference>
<dbReference type="Gene3D" id="3.40.50.10330">
    <property type="entry name" value="Probable inorganic polyphosphate/atp-NAD kinase, domain 1"/>
    <property type="match status" value="1"/>
</dbReference>
<sequence>MWPTIDSAKNRASEVQQVIIVASPKAGTGAHRDQLPVLRELLAAAGIAVLQTSSIPEMKSLLQQQDSPEATPFARVVVAAGGDGTLSLVADNIDPNVPVIPMPFGTENLLARYFGYQPTAQCMFDSICRGKSHRIDAGRGNGKLFLVMASCGFDAEVVRGVHLKRQGHINRFSYARPVLRALVKYRFPKIRVTTDRMAQEYSVPQVSADAPDTVSKPSLEEREQPADSGGLDRFGWAMVFNLPRYGGGLMIEPDAVGTDGQLDLIAFRRCSIASGLRYFTGVVAGWHKRFSDVMCRRVKTVLLDSDERIPYQLDGDYVGRLPLSIEVLPRRVHLLLPAVNQP</sequence>
<dbReference type="PANTHER" id="PTHR12358">
    <property type="entry name" value="SPHINGOSINE KINASE"/>
    <property type="match status" value="1"/>
</dbReference>
<protein>
    <submittedName>
        <fullName evidence="7">Diacylglycerol kinase</fullName>
        <ecNumber evidence="7">2.7.1.107</ecNumber>
    </submittedName>
</protein>